<dbReference type="Pfam" id="PF00128">
    <property type="entry name" value="Alpha-amylase"/>
    <property type="match status" value="1"/>
</dbReference>
<name>A0A0H3EAE0_BIFBP</name>
<evidence type="ECO:0000256" key="1">
    <source>
        <dbReference type="ARBA" id="ARBA00008452"/>
    </source>
</evidence>
<evidence type="ECO:0000256" key="3">
    <source>
        <dbReference type="ARBA" id="ARBA00022679"/>
    </source>
</evidence>
<dbReference type="Gene3D" id="3.90.400.10">
    <property type="entry name" value="Oligo-1,6-glucosidase, Domain 2"/>
    <property type="match status" value="1"/>
</dbReference>
<dbReference type="KEGG" id="bbp:BBPR_0144"/>
<dbReference type="SUPFAM" id="SSF51445">
    <property type="entry name" value="(Trans)glycosidases"/>
    <property type="match status" value="1"/>
</dbReference>
<dbReference type="AlphaFoldDB" id="A0A0H3EAE0"/>
<gene>
    <name evidence="6" type="primary">scrP</name>
    <name evidence="6" type="ordered locus">BBPR_0144</name>
</gene>
<dbReference type="GO" id="GO:0005975">
    <property type="term" value="P:carbohydrate metabolic process"/>
    <property type="evidence" value="ECO:0007669"/>
    <property type="project" value="InterPro"/>
</dbReference>
<feature type="compositionally biased region" description="Basic residues" evidence="4">
    <location>
        <begin position="122"/>
        <end position="131"/>
    </location>
</feature>
<organism evidence="6 7">
    <name type="scientific">Bifidobacterium bifidum (strain PRL2010)</name>
    <dbReference type="NCBI Taxonomy" id="702459"/>
    <lineage>
        <taxon>Bacteria</taxon>
        <taxon>Bacillati</taxon>
        <taxon>Actinomycetota</taxon>
        <taxon>Actinomycetes</taxon>
        <taxon>Bifidobacteriales</taxon>
        <taxon>Bifidobacteriaceae</taxon>
        <taxon>Bifidobacterium</taxon>
    </lineage>
</organism>
<feature type="domain" description="Glycosyl hydrolase family 13 catalytic" evidence="5">
    <location>
        <begin position="11"/>
        <end position="85"/>
    </location>
</feature>
<accession>A0A0H3EAE0</accession>
<proteinExistence type="inferred from homology"/>
<dbReference type="PANTHER" id="PTHR38784:SF1">
    <property type="entry name" value="SUCROSE PHOSPHORYLASE"/>
    <property type="match status" value="1"/>
</dbReference>
<dbReference type="GO" id="GO:0009018">
    <property type="term" value="F:sucrose phosphorylase activity"/>
    <property type="evidence" value="ECO:0007669"/>
    <property type="project" value="UniProtKB-EC"/>
</dbReference>
<dbReference type="HOGENOM" id="CLU_1802339_0_0_11"/>
<keyword evidence="3 6" id="KW-0808">Transferase</keyword>
<protein>
    <submittedName>
        <fullName evidence="6">ScrP Sucrose phosphorylase</fullName>
        <ecNumber evidence="6">2.4.1.7</ecNumber>
    </submittedName>
</protein>
<evidence type="ECO:0000259" key="5">
    <source>
        <dbReference type="Pfam" id="PF00128"/>
    </source>
</evidence>
<dbReference type="PANTHER" id="PTHR38784">
    <property type="entry name" value="SUCROSE PHOSPHORYLASE"/>
    <property type="match status" value="1"/>
</dbReference>
<comment type="similarity">
    <text evidence="1">Belongs to the glycosyl hydrolase 13 family. Sucrose phosphorylase subfamily.</text>
</comment>
<keyword evidence="2 6" id="KW-0328">Glycosyltransferase</keyword>
<evidence type="ECO:0000313" key="6">
    <source>
        <dbReference type="EMBL" id="ADP35278.1"/>
    </source>
</evidence>
<dbReference type="Proteomes" id="UP000002312">
    <property type="component" value="Chromosome"/>
</dbReference>
<sequence>MLRTRFAGVYDGVHVLPFFTPFDGAAAGFDPIDHTKVDPRLGSWDDVAELSKSHDIIVDAIVNHMSWESAQFQDVLKNGEKSEYYPMFLTMSSVFPNGATEEDLAGICRPRGESRKFRTPKSLTRRGRHIGRAASSCNMRPLR</sequence>
<dbReference type="EMBL" id="CP001840">
    <property type="protein sequence ID" value="ADP35278.1"/>
    <property type="molecule type" value="Genomic_DNA"/>
</dbReference>
<feature type="region of interest" description="Disordered" evidence="4">
    <location>
        <begin position="122"/>
        <end position="143"/>
    </location>
</feature>
<dbReference type="eggNOG" id="COG0366">
    <property type="taxonomic scope" value="Bacteria"/>
</dbReference>
<evidence type="ECO:0000256" key="2">
    <source>
        <dbReference type="ARBA" id="ARBA00022676"/>
    </source>
</evidence>
<dbReference type="Gene3D" id="3.20.20.80">
    <property type="entry name" value="Glycosidases"/>
    <property type="match status" value="1"/>
</dbReference>
<dbReference type="InterPro" id="IPR045857">
    <property type="entry name" value="O16G_dom_2"/>
</dbReference>
<evidence type="ECO:0000313" key="7">
    <source>
        <dbReference type="Proteomes" id="UP000002312"/>
    </source>
</evidence>
<dbReference type="OrthoDB" id="9805159at2"/>
<reference evidence="6 7" key="1">
    <citation type="journal article" date="2010" name="Proc. Natl. Acad. Sci. U.S.A.">
        <title>Genome analysis of Bifidobacterium bifidum PRL2010 reveals metabolic pathways for host-derived glycan foraging.</title>
        <authorList>
            <person name="Turroni F."/>
            <person name="Bottacini F."/>
            <person name="Foroni E."/>
            <person name="Mulder I."/>
            <person name="Kim J.H."/>
            <person name="Zomer A."/>
            <person name="Sanchez B."/>
            <person name="Bidossi A."/>
            <person name="Ferrarini A."/>
            <person name="Giubellini V."/>
            <person name="Delledonne M."/>
            <person name="Henrissat B."/>
            <person name="Coutinho P."/>
            <person name="Oggioni M."/>
            <person name="Fitzgerald G.F."/>
            <person name="Mills D."/>
            <person name="Margolles A."/>
            <person name="Kelly D."/>
            <person name="van Sinderen D."/>
            <person name="Ventura M."/>
        </authorList>
    </citation>
    <scope>NUCLEOTIDE SEQUENCE [LARGE SCALE GENOMIC DNA]</scope>
    <source>
        <strain evidence="6 7">PRL2010</strain>
    </source>
</reference>
<evidence type="ECO:0000256" key="4">
    <source>
        <dbReference type="SAM" id="MobiDB-lite"/>
    </source>
</evidence>
<dbReference type="InterPro" id="IPR017853">
    <property type="entry name" value="GH"/>
</dbReference>
<dbReference type="PATRIC" id="fig|702459.3.peg.152"/>
<dbReference type="InterPro" id="IPR006047">
    <property type="entry name" value="GH13_cat_dom"/>
</dbReference>
<dbReference type="EC" id="2.4.1.7" evidence="6"/>